<dbReference type="Proteomes" id="UP000243423">
    <property type="component" value="Nucleomorph 2"/>
</dbReference>
<evidence type="ECO:0000313" key="1">
    <source>
        <dbReference type="EMBL" id="AEA38868.1"/>
    </source>
</evidence>
<keyword evidence="1" id="KW-0542">Nucleomorph</keyword>
<dbReference type="AlphaFoldDB" id="F2HHS2"/>
<accession>F2HHS2</accession>
<sequence length="61" mass="7174">MRQVLKIFQKKIVFYSKIFNLGMKPKLLVFKNSTTKYEPNFGMILLDGLLKLFSYVKVLSL</sequence>
<evidence type="ECO:0000313" key="2">
    <source>
        <dbReference type="Proteomes" id="UP000243423"/>
    </source>
</evidence>
<dbReference type="GeneID" id="10447273"/>
<dbReference type="RefSeq" id="XP_003239766.1">
    <property type="nucleotide sequence ID" value="XM_003239718.1"/>
</dbReference>
<reference evidence="1 2" key="1">
    <citation type="journal article" date="2011" name="Genome Biol. Evol.">
        <title>Complete nucleomorph genome sequence of the nonphotosynthetic alga Cryptomonas paramecium reveals a core nucleomorph gene set.</title>
        <authorList>
            <person name="Tanifuji G."/>
            <person name="Onodera N.T."/>
            <person name="Wheeler T.J."/>
            <person name="Dlutek M."/>
            <person name="Donaher N."/>
            <person name="Archibald J.M."/>
        </authorList>
    </citation>
    <scope>NUCLEOTIDE SEQUENCE [LARGE SCALE GENOMIC DNA]</scope>
    <source>
        <strain evidence="1 2">CCAP977/2A</strain>
    </source>
</reference>
<organism evidence="1 2">
    <name type="scientific">Cryptomonas paramaecium</name>
    <dbReference type="NCBI Taxonomy" id="2898"/>
    <lineage>
        <taxon>Eukaryota</taxon>
        <taxon>Cryptophyceae</taxon>
        <taxon>Cryptomonadales</taxon>
        <taxon>Cryptomonadaceae</taxon>
        <taxon>Cryptomonas</taxon>
    </lineage>
</organism>
<dbReference type="EMBL" id="CP002173">
    <property type="protein sequence ID" value="AEA38868.1"/>
    <property type="molecule type" value="Genomic_DNA"/>
</dbReference>
<gene>
    <name evidence="1" type="ORF">CPARA_2gp210</name>
</gene>
<geneLocation type="nucleomorph" evidence="1"/>
<name>F2HHS2_9CRYP</name>
<protein>
    <submittedName>
        <fullName evidence="1">Uncharacterized protein</fullName>
    </submittedName>
</protein>
<proteinExistence type="predicted"/>